<sequence length="397" mass="41757">MATPPRPAALPSACAAPSAAAREAAAGERQALEELGRTFGSLLSELSFSFVVSCARSADMPIVFASPHFYTCTGYSPAEVLGRNCRFLQGPATAHQSVLEIRDAIREERPCSDKTPFWNYFRLEPVRRDPAGPVDWFVGVQADVTRLVEAGGGAALDAQAQQEVAQAASVSAQLTAHVEELTSADHTTKCAVLQCVPSSMLTALAKVQECFCLSDPNLPDCPIVFASPAFLRMTGYPCSEVVGRNCRFLQGPGTDPAAVQQLREALAAQPPRPVTVTLLNYRKDGRPFWNSLHVCPLRDADGRVQFFAGVQMEITEEGEAAPAAANGAAAAAGAGAAGSAAAADGAANGAAEAPEADPMVLLRQKGVVGSLRVATRALAQHGLRRAAQFQRTPCRAD</sequence>
<protein>
    <recommendedName>
        <fullName evidence="10">LOV domain-containing protein</fullName>
    </recommendedName>
</protein>
<evidence type="ECO:0008006" key="10">
    <source>
        <dbReference type="Google" id="ProtNLM"/>
    </source>
</evidence>
<dbReference type="SMART" id="SM00091">
    <property type="entry name" value="PAS"/>
    <property type="match status" value="2"/>
</dbReference>
<keyword evidence="5" id="KW-0157">Chromophore</keyword>
<gene>
    <name evidence="8" type="ORF">COHA_000744</name>
</gene>
<keyword evidence="9" id="KW-1185">Reference proteome</keyword>
<dbReference type="PANTHER" id="PTHR47429">
    <property type="entry name" value="PROTEIN TWIN LOV 1"/>
    <property type="match status" value="1"/>
</dbReference>
<organism evidence="8 9">
    <name type="scientific">Chlorella ohadii</name>
    <dbReference type="NCBI Taxonomy" id="2649997"/>
    <lineage>
        <taxon>Eukaryota</taxon>
        <taxon>Viridiplantae</taxon>
        <taxon>Chlorophyta</taxon>
        <taxon>core chlorophytes</taxon>
        <taxon>Trebouxiophyceae</taxon>
        <taxon>Chlorellales</taxon>
        <taxon>Chlorellaceae</taxon>
        <taxon>Chlorella clade</taxon>
        <taxon>Chlorella</taxon>
    </lineage>
</organism>
<evidence type="ECO:0000256" key="4">
    <source>
        <dbReference type="ARBA" id="ARBA00022643"/>
    </source>
</evidence>
<dbReference type="Pfam" id="PF13426">
    <property type="entry name" value="PAS_9"/>
    <property type="match status" value="2"/>
</dbReference>
<dbReference type="GO" id="GO:0009637">
    <property type="term" value="P:response to blue light"/>
    <property type="evidence" value="ECO:0007669"/>
    <property type="project" value="UniProtKB-ARBA"/>
</dbReference>
<dbReference type="PROSITE" id="PS50112">
    <property type="entry name" value="PAS"/>
    <property type="match status" value="1"/>
</dbReference>
<dbReference type="GO" id="GO:0009881">
    <property type="term" value="F:photoreceptor activity"/>
    <property type="evidence" value="ECO:0007669"/>
    <property type="project" value="UniProtKB-KW"/>
</dbReference>
<dbReference type="CDD" id="cd00130">
    <property type="entry name" value="PAS"/>
    <property type="match status" value="1"/>
</dbReference>
<dbReference type="EMBL" id="JADXDR010000013">
    <property type="protein sequence ID" value="KAI7845834.1"/>
    <property type="molecule type" value="Genomic_DNA"/>
</dbReference>
<dbReference type="SUPFAM" id="SSF55785">
    <property type="entry name" value="PYP-like sensor domain (PAS domain)"/>
    <property type="match status" value="2"/>
</dbReference>
<dbReference type="NCBIfam" id="TIGR00229">
    <property type="entry name" value="sensory_box"/>
    <property type="match status" value="1"/>
</dbReference>
<keyword evidence="2" id="KW-0716">Sensory transduction</keyword>
<dbReference type="InterPro" id="IPR001610">
    <property type="entry name" value="PAC"/>
</dbReference>
<dbReference type="InterPro" id="IPR035965">
    <property type="entry name" value="PAS-like_dom_sf"/>
</dbReference>
<dbReference type="GO" id="GO:0005634">
    <property type="term" value="C:nucleus"/>
    <property type="evidence" value="ECO:0007669"/>
    <property type="project" value="TreeGrafter"/>
</dbReference>
<dbReference type="InterPro" id="IPR000700">
    <property type="entry name" value="PAS-assoc_C"/>
</dbReference>
<evidence type="ECO:0000256" key="2">
    <source>
        <dbReference type="ARBA" id="ARBA00022606"/>
    </source>
</evidence>
<feature type="domain" description="PAS" evidence="6">
    <location>
        <begin position="223"/>
        <end position="269"/>
    </location>
</feature>
<dbReference type="PROSITE" id="PS50113">
    <property type="entry name" value="PAC"/>
    <property type="match status" value="1"/>
</dbReference>
<name>A0AAD5E2T5_9CHLO</name>
<reference evidence="8" key="1">
    <citation type="submission" date="2020-11" db="EMBL/GenBank/DDBJ databases">
        <title>Chlorella ohadii genome sequencing and assembly.</title>
        <authorList>
            <person name="Murik O."/>
            <person name="Treves H."/>
            <person name="Kedem I."/>
            <person name="Shotland Y."/>
            <person name="Kaplan A."/>
        </authorList>
    </citation>
    <scope>NUCLEOTIDE SEQUENCE</scope>
    <source>
        <strain evidence="8">1</strain>
    </source>
</reference>
<evidence type="ECO:0000313" key="8">
    <source>
        <dbReference type="EMBL" id="KAI7845834.1"/>
    </source>
</evidence>
<dbReference type="Gene3D" id="3.30.450.20">
    <property type="entry name" value="PAS domain"/>
    <property type="match status" value="2"/>
</dbReference>
<evidence type="ECO:0000256" key="1">
    <source>
        <dbReference type="ARBA" id="ARBA00022543"/>
    </source>
</evidence>
<keyword evidence="4" id="KW-0288">FMN</keyword>
<feature type="domain" description="PAC" evidence="7">
    <location>
        <begin position="272"/>
        <end position="326"/>
    </location>
</feature>
<comment type="caution">
    <text evidence="8">The sequence shown here is derived from an EMBL/GenBank/DDBJ whole genome shotgun (WGS) entry which is preliminary data.</text>
</comment>
<accession>A0AAD5E2T5</accession>
<dbReference type="Proteomes" id="UP001205105">
    <property type="component" value="Unassembled WGS sequence"/>
</dbReference>
<dbReference type="InterPro" id="IPR000014">
    <property type="entry name" value="PAS"/>
</dbReference>
<keyword evidence="1" id="KW-0675">Receptor</keyword>
<evidence type="ECO:0000259" key="7">
    <source>
        <dbReference type="PROSITE" id="PS50113"/>
    </source>
</evidence>
<evidence type="ECO:0000256" key="5">
    <source>
        <dbReference type="ARBA" id="ARBA00022991"/>
    </source>
</evidence>
<evidence type="ECO:0000256" key="3">
    <source>
        <dbReference type="ARBA" id="ARBA00022630"/>
    </source>
</evidence>
<proteinExistence type="predicted"/>
<dbReference type="SMART" id="SM00086">
    <property type="entry name" value="PAC"/>
    <property type="match status" value="1"/>
</dbReference>
<dbReference type="PANTHER" id="PTHR47429:SF2">
    <property type="entry name" value="PROTEIN TWIN LOV 1"/>
    <property type="match status" value="1"/>
</dbReference>
<evidence type="ECO:0000313" key="9">
    <source>
        <dbReference type="Proteomes" id="UP001205105"/>
    </source>
</evidence>
<dbReference type="AlphaFoldDB" id="A0AAD5E2T5"/>
<keyword evidence="3" id="KW-0285">Flavoprotein</keyword>
<keyword evidence="1" id="KW-0600">Photoreceptor protein</keyword>
<evidence type="ECO:0000259" key="6">
    <source>
        <dbReference type="PROSITE" id="PS50112"/>
    </source>
</evidence>